<organism evidence="1 2">
    <name type="scientific">Emiliania huxleyi (strain CCMP1516)</name>
    <dbReference type="NCBI Taxonomy" id="280463"/>
    <lineage>
        <taxon>Eukaryota</taxon>
        <taxon>Haptista</taxon>
        <taxon>Haptophyta</taxon>
        <taxon>Prymnesiophyceae</taxon>
        <taxon>Isochrysidales</taxon>
        <taxon>Noelaerhabdaceae</taxon>
        <taxon>Emiliania</taxon>
    </lineage>
</organism>
<dbReference type="Proteomes" id="UP000013827">
    <property type="component" value="Unassembled WGS sequence"/>
</dbReference>
<evidence type="ECO:0000313" key="1">
    <source>
        <dbReference type="EnsemblProtists" id="EOD26487"/>
    </source>
</evidence>
<evidence type="ECO:0000313" key="2">
    <source>
        <dbReference type="Proteomes" id="UP000013827"/>
    </source>
</evidence>
<dbReference type="HOGENOM" id="CLU_2019543_0_0_1"/>
<keyword evidence="2" id="KW-1185">Reference proteome</keyword>
<dbReference type="PaxDb" id="2903-EOD26487"/>
<reference evidence="2" key="1">
    <citation type="journal article" date="2013" name="Nature">
        <title>Pan genome of the phytoplankton Emiliania underpins its global distribution.</title>
        <authorList>
            <person name="Read B.A."/>
            <person name="Kegel J."/>
            <person name="Klute M.J."/>
            <person name="Kuo A."/>
            <person name="Lefebvre S.C."/>
            <person name="Maumus F."/>
            <person name="Mayer C."/>
            <person name="Miller J."/>
            <person name="Monier A."/>
            <person name="Salamov A."/>
            <person name="Young J."/>
            <person name="Aguilar M."/>
            <person name="Claverie J.M."/>
            <person name="Frickenhaus S."/>
            <person name="Gonzalez K."/>
            <person name="Herman E.K."/>
            <person name="Lin Y.C."/>
            <person name="Napier J."/>
            <person name="Ogata H."/>
            <person name="Sarno A.F."/>
            <person name="Shmutz J."/>
            <person name="Schroeder D."/>
            <person name="de Vargas C."/>
            <person name="Verret F."/>
            <person name="von Dassow P."/>
            <person name="Valentin K."/>
            <person name="Van de Peer Y."/>
            <person name="Wheeler G."/>
            <person name="Dacks J.B."/>
            <person name="Delwiche C.F."/>
            <person name="Dyhrman S.T."/>
            <person name="Glockner G."/>
            <person name="John U."/>
            <person name="Richards T."/>
            <person name="Worden A.Z."/>
            <person name="Zhang X."/>
            <person name="Grigoriev I.V."/>
            <person name="Allen A.E."/>
            <person name="Bidle K."/>
            <person name="Borodovsky M."/>
            <person name="Bowler C."/>
            <person name="Brownlee C."/>
            <person name="Cock J.M."/>
            <person name="Elias M."/>
            <person name="Gladyshev V.N."/>
            <person name="Groth M."/>
            <person name="Guda C."/>
            <person name="Hadaegh A."/>
            <person name="Iglesias-Rodriguez M.D."/>
            <person name="Jenkins J."/>
            <person name="Jones B.M."/>
            <person name="Lawson T."/>
            <person name="Leese F."/>
            <person name="Lindquist E."/>
            <person name="Lobanov A."/>
            <person name="Lomsadze A."/>
            <person name="Malik S.B."/>
            <person name="Marsh M.E."/>
            <person name="Mackinder L."/>
            <person name="Mock T."/>
            <person name="Mueller-Roeber B."/>
            <person name="Pagarete A."/>
            <person name="Parker M."/>
            <person name="Probert I."/>
            <person name="Quesneville H."/>
            <person name="Raines C."/>
            <person name="Rensing S.A."/>
            <person name="Riano-Pachon D.M."/>
            <person name="Richier S."/>
            <person name="Rokitta S."/>
            <person name="Shiraiwa Y."/>
            <person name="Soanes D.M."/>
            <person name="van der Giezen M."/>
            <person name="Wahlund T.M."/>
            <person name="Williams B."/>
            <person name="Wilson W."/>
            <person name="Wolfe G."/>
            <person name="Wurch L.L."/>
        </authorList>
    </citation>
    <scope>NUCLEOTIDE SEQUENCE</scope>
</reference>
<dbReference type="EnsemblProtists" id="EOD26487">
    <property type="protein sequence ID" value="EOD26487"/>
    <property type="gene ID" value="EMIHUDRAFT_205549"/>
</dbReference>
<sequence length="123" mass="13190">MPPTFAALAPGGVAVSRKTLPGGIVVTEHELFVPLDHASPDGKTITLFVREVAKAGKEKDDSMPFILYLQGGPGFPSPRVSAPPGGWMKVALDSFRVLLFDQRGTGGVWGFSKVYPWNGRIQP</sequence>
<dbReference type="KEGG" id="ehx:EMIHUDRAFT_205549"/>
<dbReference type="STRING" id="2903.R1CV09"/>
<dbReference type="InterPro" id="IPR029058">
    <property type="entry name" value="AB_hydrolase_fold"/>
</dbReference>
<dbReference type="AlphaFoldDB" id="A0A0D3JSK2"/>
<accession>A0A0D3JSK2</accession>
<protein>
    <submittedName>
        <fullName evidence="1">Uncharacterized protein</fullName>
    </submittedName>
</protein>
<proteinExistence type="predicted"/>
<dbReference type="GeneID" id="17272033"/>
<name>A0A0D3JSK2_EMIH1</name>
<dbReference type="SUPFAM" id="SSF53474">
    <property type="entry name" value="alpha/beta-Hydrolases"/>
    <property type="match status" value="1"/>
</dbReference>
<dbReference type="RefSeq" id="XP_005778916.1">
    <property type="nucleotide sequence ID" value="XM_005778859.1"/>
</dbReference>
<reference evidence="1" key="2">
    <citation type="submission" date="2024-10" db="UniProtKB">
        <authorList>
            <consortium name="EnsemblProtists"/>
        </authorList>
    </citation>
    <scope>IDENTIFICATION</scope>
</reference>